<reference evidence="2 3" key="1">
    <citation type="submission" date="2022-03" db="EMBL/GenBank/DDBJ databases">
        <title>Genome data of Colletotrichum spp.</title>
        <authorList>
            <person name="Utami Y.D."/>
            <person name="Hiruma K."/>
        </authorList>
    </citation>
    <scope>NUCLEOTIDE SEQUENCE [LARGE SCALE GENOMIC DNA]</scope>
    <source>
        <strain evidence="2 3">MAFF 239500</strain>
    </source>
</reference>
<dbReference type="EMBL" id="BQXU01000017">
    <property type="protein sequence ID" value="GKT46837.1"/>
    <property type="molecule type" value="Genomic_DNA"/>
</dbReference>
<evidence type="ECO:0000313" key="2">
    <source>
        <dbReference type="EMBL" id="GKT46837.1"/>
    </source>
</evidence>
<protein>
    <submittedName>
        <fullName evidence="2">Uncharacterized protein</fullName>
    </submittedName>
</protein>
<dbReference type="AlphaFoldDB" id="A0AA37NZ18"/>
<dbReference type="Proteomes" id="UP001055115">
    <property type="component" value="Unassembled WGS sequence"/>
</dbReference>
<evidence type="ECO:0000313" key="3">
    <source>
        <dbReference type="Proteomes" id="UP001055115"/>
    </source>
</evidence>
<proteinExistence type="predicted"/>
<accession>A0AA37NZ18</accession>
<feature type="region of interest" description="Disordered" evidence="1">
    <location>
        <begin position="1"/>
        <end position="20"/>
    </location>
</feature>
<gene>
    <name evidence="2" type="ORF">ColSpa_07018</name>
</gene>
<dbReference type="RefSeq" id="XP_049129187.1">
    <property type="nucleotide sequence ID" value="XM_049273230.1"/>
</dbReference>
<keyword evidence="3" id="KW-1185">Reference proteome</keyword>
<organism evidence="2 3">
    <name type="scientific">Colletotrichum spaethianum</name>
    <dbReference type="NCBI Taxonomy" id="700344"/>
    <lineage>
        <taxon>Eukaryota</taxon>
        <taxon>Fungi</taxon>
        <taxon>Dikarya</taxon>
        <taxon>Ascomycota</taxon>
        <taxon>Pezizomycotina</taxon>
        <taxon>Sordariomycetes</taxon>
        <taxon>Hypocreomycetidae</taxon>
        <taxon>Glomerellales</taxon>
        <taxon>Glomerellaceae</taxon>
        <taxon>Colletotrichum</taxon>
        <taxon>Colletotrichum spaethianum species complex</taxon>
    </lineage>
</organism>
<comment type="caution">
    <text evidence="2">The sequence shown here is derived from an EMBL/GenBank/DDBJ whole genome shotgun (WGS) entry which is preliminary data.</text>
</comment>
<name>A0AA37NZ18_9PEZI</name>
<dbReference type="GeneID" id="73327820"/>
<sequence length="178" mass="20126">MPCPESPSFTMGSKPDASARTTTAWGSYCMSSLYKKLKSLFWTKSRGQSAADRGSHEQLIGISRATYLQCHKRQQIREYHQRCAVEASWPFIKSSNEREEQDKAVKFAEIVEYITQTPVGDGETHNPFESCLETPATGEDKLGKELAQKELKALEITDEDDLNEIVNKIWSVLHPDEP</sequence>
<evidence type="ECO:0000256" key="1">
    <source>
        <dbReference type="SAM" id="MobiDB-lite"/>
    </source>
</evidence>